<protein>
    <recommendedName>
        <fullName evidence="3">Small CPxCG-related zinc finger protein</fullName>
    </recommendedName>
</protein>
<dbReference type="PATRIC" id="fig|1230458.4.peg.2097"/>
<keyword evidence="2" id="KW-1185">Reference proteome</keyword>
<dbReference type="AlphaFoldDB" id="L9ZY46"/>
<dbReference type="Proteomes" id="UP000011648">
    <property type="component" value="Unassembled WGS sequence"/>
</dbReference>
<accession>L9ZY46</accession>
<proteinExistence type="predicted"/>
<reference evidence="1 2" key="1">
    <citation type="journal article" date="2014" name="PLoS Genet.">
        <title>Phylogenetically driven sequencing of extremely halophilic archaea reveals strategies for static and dynamic osmo-response.</title>
        <authorList>
            <person name="Becker E.A."/>
            <person name="Seitzer P.M."/>
            <person name="Tritt A."/>
            <person name="Larsen D."/>
            <person name="Krusor M."/>
            <person name="Yao A.I."/>
            <person name="Wu D."/>
            <person name="Madern D."/>
            <person name="Eisen J.A."/>
            <person name="Darling A.E."/>
            <person name="Facciotti M.T."/>
        </authorList>
    </citation>
    <scope>NUCLEOTIDE SEQUENCE [LARGE SCALE GENOMIC DNA]</scope>
    <source>
        <strain evidence="1 2">DSM 12281</strain>
    </source>
</reference>
<gene>
    <name evidence="1" type="ORF">C484_10421</name>
</gene>
<dbReference type="InterPro" id="IPR055985">
    <property type="entry name" value="DUF7563"/>
</dbReference>
<organism evidence="1 2">
    <name type="scientific">Natrialba taiwanensis DSM 12281</name>
    <dbReference type="NCBI Taxonomy" id="1230458"/>
    <lineage>
        <taxon>Archaea</taxon>
        <taxon>Methanobacteriati</taxon>
        <taxon>Methanobacteriota</taxon>
        <taxon>Stenosarchaea group</taxon>
        <taxon>Halobacteria</taxon>
        <taxon>Halobacteriales</taxon>
        <taxon>Natrialbaceae</taxon>
        <taxon>Natrialba</taxon>
    </lineage>
</organism>
<dbReference type="STRING" id="1230458.C484_10421"/>
<comment type="caution">
    <text evidence="1">The sequence shown here is derived from an EMBL/GenBank/DDBJ whole genome shotgun (WGS) entry which is preliminary data.</text>
</comment>
<evidence type="ECO:0000313" key="1">
    <source>
        <dbReference type="EMBL" id="ELY91435.1"/>
    </source>
</evidence>
<evidence type="ECO:0008006" key="3">
    <source>
        <dbReference type="Google" id="ProtNLM"/>
    </source>
</evidence>
<dbReference type="Pfam" id="PF24444">
    <property type="entry name" value="DUF7563"/>
    <property type="match status" value="1"/>
</dbReference>
<evidence type="ECO:0000313" key="2">
    <source>
        <dbReference type="Proteomes" id="UP000011648"/>
    </source>
</evidence>
<name>L9ZY46_9EURY</name>
<sequence length="55" mass="6149">MWTSYSADTKPDTECRNCGSHIIPQTARVIGDEFNNVHACPECTTYRELPGGDFL</sequence>
<dbReference type="EMBL" id="AOIL01000037">
    <property type="protein sequence ID" value="ELY91435.1"/>
    <property type="molecule type" value="Genomic_DNA"/>
</dbReference>